<accession>A0A1Y2AH49</accession>
<organism evidence="1 2">
    <name type="scientific">Naematelia encephala</name>
    <dbReference type="NCBI Taxonomy" id="71784"/>
    <lineage>
        <taxon>Eukaryota</taxon>
        <taxon>Fungi</taxon>
        <taxon>Dikarya</taxon>
        <taxon>Basidiomycota</taxon>
        <taxon>Agaricomycotina</taxon>
        <taxon>Tremellomycetes</taxon>
        <taxon>Tremellales</taxon>
        <taxon>Naemateliaceae</taxon>
        <taxon>Naematelia</taxon>
    </lineage>
</organism>
<keyword evidence="2" id="KW-1185">Reference proteome</keyword>
<name>A0A1Y2AH49_9TREE</name>
<proteinExistence type="predicted"/>
<reference evidence="1 2" key="1">
    <citation type="submission" date="2016-07" db="EMBL/GenBank/DDBJ databases">
        <title>Pervasive Adenine N6-methylation of Active Genes in Fungi.</title>
        <authorList>
            <consortium name="DOE Joint Genome Institute"/>
            <person name="Mondo S.J."/>
            <person name="Dannebaum R.O."/>
            <person name="Kuo R.C."/>
            <person name="Labutti K."/>
            <person name="Haridas S."/>
            <person name="Kuo A."/>
            <person name="Salamov A."/>
            <person name="Ahrendt S.R."/>
            <person name="Lipzen A."/>
            <person name="Sullivan W."/>
            <person name="Andreopoulos W.B."/>
            <person name="Clum A."/>
            <person name="Lindquist E."/>
            <person name="Daum C."/>
            <person name="Ramamoorthy G.K."/>
            <person name="Gryganskyi A."/>
            <person name="Culley D."/>
            <person name="Magnuson J.K."/>
            <person name="James T.Y."/>
            <person name="O'Malley M.A."/>
            <person name="Stajich J.E."/>
            <person name="Spatafora J.W."/>
            <person name="Visel A."/>
            <person name="Grigoriev I.V."/>
        </authorList>
    </citation>
    <scope>NUCLEOTIDE SEQUENCE [LARGE SCALE GENOMIC DNA]</scope>
    <source>
        <strain evidence="1 2">68-887.2</strain>
    </source>
</reference>
<protein>
    <submittedName>
        <fullName evidence="1">Uncharacterized protein</fullName>
    </submittedName>
</protein>
<sequence length="98" mass="11097">MNVGHKSVCVVRRYRSSLERDILTRLNARLDPHAPRALSDEQKRKTVDESEAVQEVVALVEDMTSQNTDEDEGVLKAARALIKSRAQRAHTQAFVKVR</sequence>
<dbReference type="InParanoid" id="A0A1Y2AH49"/>
<dbReference type="AlphaFoldDB" id="A0A1Y2AH49"/>
<dbReference type="EMBL" id="MCFC01000104">
    <property type="protein sequence ID" value="ORY21802.1"/>
    <property type="molecule type" value="Genomic_DNA"/>
</dbReference>
<evidence type="ECO:0000313" key="1">
    <source>
        <dbReference type="EMBL" id="ORY21802.1"/>
    </source>
</evidence>
<gene>
    <name evidence="1" type="ORF">BCR39DRAFT_50499</name>
</gene>
<comment type="caution">
    <text evidence="1">The sequence shown here is derived from an EMBL/GenBank/DDBJ whole genome shotgun (WGS) entry which is preliminary data.</text>
</comment>
<dbReference type="Proteomes" id="UP000193986">
    <property type="component" value="Unassembled WGS sequence"/>
</dbReference>
<evidence type="ECO:0000313" key="2">
    <source>
        <dbReference type="Proteomes" id="UP000193986"/>
    </source>
</evidence>